<dbReference type="AlphaFoldDB" id="A0A1H3DEL5"/>
<reference evidence="4" key="1">
    <citation type="submission" date="2016-10" db="EMBL/GenBank/DDBJ databases">
        <authorList>
            <person name="Varghese N."/>
            <person name="Submissions S."/>
        </authorList>
    </citation>
    <scope>NUCLEOTIDE SEQUENCE [LARGE SCALE GENOMIC DNA]</scope>
    <source>
        <strain evidence="4">CGMCC 4.3530</strain>
    </source>
</reference>
<dbReference type="Proteomes" id="UP000199529">
    <property type="component" value="Unassembled WGS sequence"/>
</dbReference>
<protein>
    <submittedName>
        <fullName evidence="3">Uncharacterized protein</fullName>
    </submittedName>
</protein>
<sequence length="356" mass="39053">MQSASGDASVFVFRMWRRDLAAVEWEPGPRLLVHIAEDESAVPEQLSWVTRDGAESSLAFAPDMSNCFGHRRADSAHLIQVRGELEGRAALEDADGVHGFEFTTETLSKGWHPAGRLRFLIDDGEESPLQWVAWRDRSGTAYSAGLWKPGWSGESEEFTVAGLTLKKAGAEFMGYRQPAGHAPAAYRGTLVEPPEASPFEKAREPVAPAEVPAGTPQLPLIESVPLVRTDFSDDEAWAAASSQVTAPRQVFEDDVFTADMELVDDIRFDGLTAAQLVQLVPPDADWALLVVADKATMESPERHVLVVDLDEENLGQTFRATPPAIQEIENNLSIANMDWEDFADNVDENGIVQPML</sequence>
<evidence type="ECO:0000313" key="4">
    <source>
        <dbReference type="Proteomes" id="UP000199529"/>
    </source>
</evidence>
<dbReference type="EMBL" id="FNOK01000013">
    <property type="protein sequence ID" value="SDX64903.1"/>
    <property type="molecule type" value="Genomic_DNA"/>
</dbReference>
<organism evidence="3 4">
    <name type="scientific">Saccharopolyspora shandongensis</name>
    <dbReference type="NCBI Taxonomy" id="418495"/>
    <lineage>
        <taxon>Bacteria</taxon>
        <taxon>Bacillati</taxon>
        <taxon>Actinomycetota</taxon>
        <taxon>Actinomycetes</taxon>
        <taxon>Pseudonocardiales</taxon>
        <taxon>Pseudonocardiaceae</taxon>
        <taxon>Saccharopolyspora</taxon>
    </lineage>
</organism>
<feature type="domain" description="OAA-family lectin sugar binding" evidence="1">
    <location>
        <begin position="109"/>
        <end position="190"/>
    </location>
</feature>
<dbReference type="InterPro" id="IPR040964">
    <property type="entry name" value="SBD"/>
</dbReference>
<dbReference type="OrthoDB" id="7854965at2"/>
<evidence type="ECO:0000313" key="3">
    <source>
        <dbReference type="EMBL" id="SDX64903.1"/>
    </source>
</evidence>
<name>A0A1H3DEL5_9PSEU</name>
<dbReference type="Pfam" id="PF17882">
    <property type="entry name" value="SBD"/>
    <property type="match status" value="2"/>
</dbReference>
<dbReference type="Pfam" id="PF21962">
    <property type="entry name" value="DUF6924"/>
    <property type="match status" value="1"/>
</dbReference>
<evidence type="ECO:0000259" key="1">
    <source>
        <dbReference type="Pfam" id="PF17882"/>
    </source>
</evidence>
<proteinExistence type="predicted"/>
<dbReference type="RefSeq" id="WP_093266203.1">
    <property type="nucleotide sequence ID" value="NZ_FNOK01000013.1"/>
</dbReference>
<evidence type="ECO:0000259" key="2">
    <source>
        <dbReference type="Pfam" id="PF21962"/>
    </source>
</evidence>
<accession>A0A1H3DEL5</accession>
<dbReference type="STRING" id="418495.SAMN05216215_101380"/>
<dbReference type="InterPro" id="IPR053832">
    <property type="entry name" value="DUF6924"/>
</dbReference>
<keyword evidence="4" id="KW-1185">Reference proteome</keyword>
<feature type="domain" description="OAA-family lectin sugar binding" evidence="1">
    <location>
        <begin position="22"/>
        <end position="85"/>
    </location>
</feature>
<gene>
    <name evidence="3" type="ORF">SAMN05216215_101380</name>
</gene>
<feature type="domain" description="DUF6924" evidence="2">
    <location>
        <begin position="224"/>
        <end position="353"/>
    </location>
</feature>